<dbReference type="Pfam" id="PF01047">
    <property type="entry name" value="MarR"/>
    <property type="match status" value="1"/>
</dbReference>
<sequence length="155" mass="17471">MIGDERTHMPSKDPLALDNQLCFALYSASLTMTQLYKPLLEPLGLTYPQYLVMLILWQEDKLNLKDIGAQLGQKSGALTPVIKRLEQEGLVQRLKDPVDERALRIGLTEAGSALRTQALHINQCLFQACAMDQSELVELKDKIISLRDNLQQHSK</sequence>
<evidence type="ECO:0000313" key="3">
    <source>
        <dbReference type="EMBL" id="QVK24753.1"/>
    </source>
</evidence>
<dbReference type="InterPro" id="IPR039422">
    <property type="entry name" value="MarR/SlyA-like"/>
</dbReference>
<dbReference type="InterPro" id="IPR000835">
    <property type="entry name" value="HTH_MarR-typ"/>
</dbReference>
<evidence type="ECO:0000256" key="1">
    <source>
        <dbReference type="ARBA" id="ARBA00004496"/>
    </source>
</evidence>
<organism evidence="3 4">
    <name type="scientific">Shewanella dokdonensis</name>
    <dbReference type="NCBI Taxonomy" id="712036"/>
    <lineage>
        <taxon>Bacteria</taxon>
        <taxon>Pseudomonadati</taxon>
        <taxon>Pseudomonadota</taxon>
        <taxon>Gammaproteobacteria</taxon>
        <taxon>Alteromonadales</taxon>
        <taxon>Shewanellaceae</taxon>
        <taxon>Shewanella</taxon>
    </lineage>
</organism>
<dbReference type="EMBL" id="CP074572">
    <property type="protein sequence ID" value="QVK24753.1"/>
    <property type="molecule type" value="Genomic_DNA"/>
</dbReference>
<gene>
    <name evidence="3" type="ORF">KHX94_05465</name>
</gene>
<protein>
    <submittedName>
        <fullName evidence="3">MarR family transcriptional regulator</fullName>
    </submittedName>
</protein>
<dbReference type="PANTHER" id="PTHR33164">
    <property type="entry name" value="TRANSCRIPTIONAL REGULATOR, MARR FAMILY"/>
    <property type="match status" value="1"/>
</dbReference>
<evidence type="ECO:0000313" key="4">
    <source>
        <dbReference type="Proteomes" id="UP000676428"/>
    </source>
</evidence>
<dbReference type="Gene3D" id="1.10.10.10">
    <property type="entry name" value="Winged helix-like DNA-binding domain superfamily/Winged helix DNA-binding domain"/>
    <property type="match status" value="1"/>
</dbReference>
<name>A0ABX8DIZ1_9GAMM</name>
<keyword evidence="4" id="KW-1185">Reference proteome</keyword>
<dbReference type="InterPro" id="IPR036390">
    <property type="entry name" value="WH_DNA-bd_sf"/>
</dbReference>
<dbReference type="PROSITE" id="PS50995">
    <property type="entry name" value="HTH_MARR_2"/>
    <property type="match status" value="1"/>
</dbReference>
<dbReference type="PRINTS" id="PR00598">
    <property type="entry name" value="HTHMARR"/>
</dbReference>
<accession>A0ABX8DIZ1</accession>
<evidence type="ECO:0000259" key="2">
    <source>
        <dbReference type="PROSITE" id="PS50995"/>
    </source>
</evidence>
<dbReference type="SUPFAM" id="SSF46785">
    <property type="entry name" value="Winged helix' DNA-binding domain"/>
    <property type="match status" value="1"/>
</dbReference>
<proteinExistence type="predicted"/>
<comment type="subcellular location">
    <subcellularLocation>
        <location evidence="1">Cytoplasm</location>
    </subcellularLocation>
</comment>
<feature type="domain" description="HTH marR-type" evidence="2">
    <location>
        <begin position="18"/>
        <end position="145"/>
    </location>
</feature>
<dbReference type="InterPro" id="IPR036388">
    <property type="entry name" value="WH-like_DNA-bd_sf"/>
</dbReference>
<reference evidence="3 4" key="1">
    <citation type="journal article" date="2012" name="Int. J. Syst. Evol. Microbiol.">
        <title>Shewanella dokdonensis sp. nov., isolated from seawater.</title>
        <authorList>
            <person name="Sung H.R."/>
            <person name="Yoon J.H."/>
            <person name="Ghim S.Y."/>
        </authorList>
    </citation>
    <scope>NUCLEOTIDE SEQUENCE [LARGE SCALE GENOMIC DNA]</scope>
    <source>
        <strain evidence="3 4">DSM 23626</strain>
    </source>
</reference>
<dbReference type="SMART" id="SM00347">
    <property type="entry name" value="HTH_MARR"/>
    <property type="match status" value="1"/>
</dbReference>
<dbReference type="Proteomes" id="UP000676428">
    <property type="component" value="Chromosome"/>
</dbReference>
<dbReference type="PANTHER" id="PTHR33164:SF5">
    <property type="entry name" value="ORGANIC HYDROPEROXIDE RESISTANCE TRANSCRIPTIONAL REGULATOR"/>
    <property type="match status" value="1"/>
</dbReference>